<organism evidence="1">
    <name type="scientific">Cyprideis torosa</name>
    <dbReference type="NCBI Taxonomy" id="163714"/>
    <lineage>
        <taxon>Eukaryota</taxon>
        <taxon>Metazoa</taxon>
        <taxon>Ecdysozoa</taxon>
        <taxon>Arthropoda</taxon>
        <taxon>Crustacea</taxon>
        <taxon>Oligostraca</taxon>
        <taxon>Ostracoda</taxon>
        <taxon>Podocopa</taxon>
        <taxon>Podocopida</taxon>
        <taxon>Cytherocopina</taxon>
        <taxon>Cytheroidea</taxon>
        <taxon>Cytherideidae</taxon>
        <taxon>Cyprideis</taxon>
    </lineage>
</organism>
<gene>
    <name evidence="1" type="ORF">CTOB1V02_LOCUS5080</name>
</gene>
<evidence type="ECO:0000313" key="1">
    <source>
        <dbReference type="EMBL" id="CAD7227171.1"/>
    </source>
</evidence>
<proteinExistence type="predicted"/>
<name>A0A7R8WE19_9CRUS</name>
<dbReference type="AlphaFoldDB" id="A0A7R8WE19"/>
<dbReference type="OrthoDB" id="6378414at2759"/>
<dbReference type="EMBL" id="OB661054">
    <property type="protein sequence ID" value="CAD7227171.1"/>
    <property type="molecule type" value="Genomic_DNA"/>
</dbReference>
<reference evidence="1" key="1">
    <citation type="submission" date="2020-11" db="EMBL/GenBank/DDBJ databases">
        <authorList>
            <person name="Tran Van P."/>
        </authorList>
    </citation>
    <scope>NUCLEOTIDE SEQUENCE</scope>
</reference>
<protein>
    <submittedName>
        <fullName evidence="1">Uncharacterized protein</fullName>
    </submittedName>
</protein>
<sequence>MFVFFFSQGFFTYLYGVSILFLLYVFCYLLTNGSKSKRTRKVASGSKLKVNLFQMSGDWLGEVSKQYQAKSVGYFFMPRVHRGNGTLYGHVSELSGQTGTYNVSDYAKEGEGSAGAAEHGKPQLWELGPVLSTAVPRSVSLPLLERLEDDILLSSAVRT</sequence>
<accession>A0A7R8WE19</accession>